<protein>
    <recommendedName>
        <fullName evidence="7">tRNA(Ile)-lysidine synthetase</fullName>
    </recommendedName>
</protein>
<proteinExistence type="predicted"/>
<dbReference type="PANTHER" id="PTHR43033:SF3">
    <property type="entry name" value="TRNA(ILE)-LYSIDINE SYNTHETASE"/>
    <property type="match status" value="1"/>
</dbReference>
<evidence type="ECO:0008006" key="7">
    <source>
        <dbReference type="Google" id="ProtNLM"/>
    </source>
</evidence>
<gene>
    <name evidence="5" type="ORF">CYMTET_54546</name>
</gene>
<evidence type="ECO:0000256" key="3">
    <source>
        <dbReference type="ARBA" id="ARBA00022741"/>
    </source>
</evidence>
<dbReference type="InterPro" id="IPR012094">
    <property type="entry name" value="tRNA_Ile_lys_synt"/>
</dbReference>
<dbReference type="GO" id="GO:0008033">
    <property type="term" value="P:tRNA processing"/>
    <property type="evidence" value="ECO:0007669"/>
    <property type="project" value="UniProtKB-KW"/>
</dbReference>
<sequence length="385" mass="42638">GKSLLNINGMGAESVVSGVTICRPLLPVDKSLVLDFAHKYGIPYFKDTTPTWSNRGKLRNQLLPLLQVCARAFHQSAPASASGLRQSLPPISSCLCSRSAPEPSTNQLLPLLQEIYGEGFLQNLSTLGSDAIQMTDLINQGLLQPFWDQMHRTSVATWVDCAEHLDQPVFFWREALRWVCHGMGIGMFKDKPLQELLERLRKPQAKMHDGWMTLKKENKTFVQRHTLIIFRSSFFPNKPYVDPGHPIELEKEHHFGPWRVRAARIPKGTCMGTPAEGESSPSDAADGQINGQVADGQINGQVANKLTMCDVLTGDFSYVLAVRKGDTFFVAPEAKLRQLRGLDRDIRLAIPVVVGSGEVENLKCKPTGPPPGATEQVKVNFSFVL</sequence>
<organism evidence="5 6">
    <name type="scientific">Cymbomonas tetramitiformis</name>
    <dbReference type="NCBI Taxonomy" id="36881"/>
    <lineage>
        <taxon>Eukaryota</taxon>
        <taxon>Viridiplantae</taxon>
        <taxon>Chlorophyta</taxon>
        <taxon>Pyramimonadophyceae</taxon>
        <taxon>Pyramimonadales</taxon>
        <taxon>Pyramimonadaceae</taxon>
        <taxon>Cymbomonas</taxon>
    </lineage>
</organism>
<dbReference type="Proteomes" id="UP001190700">
    <property type="component" value="Unassembled WGS sequence"/>
</dbReference>
<dbReference type="GO" id="GO:0005524">
    <property type="term" value="F:ATP binding"/>
    <property type="evidence" value="ECO:0007669"/>
    <property type="project" value="UniProtKB-KW"/>
</dbReference>
<dbReference type="EMBL" id="LGRX02035339">
    <property type="protein sequence ID" value="KAK3235217.1"/>
    <property type="molecule type" value="Genomic_DNA"/>
</dbReference>
<evidence type="ECO:0000313" key="5">
    <source>
        <dbReference type="EMBL" id="KAK3235217.1"/>
    </source>
</evidence>
<dbReference type="Gene3D" id="3.40.50.620">
    <property type="entry name" value="HUPs"/>
    <property type="match status" value="1"/>
</dbReference>
<dbReference type="AlphaFoldDB" id="A0AAE0BEY8"/>
<keyword evidence="3" id="KW-0547">Nucleotide-binding</keyword>
<evidence type="ECO:0000313" key="6">
    <source>
        <dbReference type="Proteomes" id="UP001190700"/>
    </source>
</evidence>
<evidence type="ECO:0000256" key="1">
    <source>
        <dbReference type="ARBA" id="ARBA00022598"/>
    </source>
</evidence>
<feature type="non-terminal residue" evidence="5">
    <location>
        <position position="1"/>
    </location>
</feature>
<keyword evidence="4" id="KW-0067">ATP-binding</keyword>
<comment type="caution">
    <text evidence="5">The sequence shown here is derived from an EMBL/GenBank/DDBJ whole genome shotgun (WGS) entry which is preliminary data.</text>
</comment>
<keyword evidence="1" id="KW-0436">Ligase</keyword>
<dbReference type="InterPro" id="IPR014729">
    <property type="entry name" value="Rossmann-like_a/b/a_fold"/>
</dbReference>
<dbReference type="GO" id="GO:0016879">
    <property type="term" value="F:ligase activity, forming carbon-nitrogen bonds"/>
    <property type="evidence" value="ECO:0007669"/>
    <property type="project" value="InterPro"/>
</dbReference>
<evidence type="ECO:0000256" key="2">
    <source>
        <dbReference type="ARBA" id="ARBA00022694"/>
    </source>
</evidence>
<accession>A0AAE0BEY8</accession>
<keyword evidence="6" id="KW-1185">Reference proteome</keyword>
<keyword evidence="2" id="KW-0819">tRNA processing</keyword>
<reference evidence="5 6" key="1">
    <citation type="journal article" date="2015" name="Genome Biol. Evol.">
        <title>Comparative Genomics of a Bacterivorous Green Alga Reveals Evolutionary Causalities and Consequences of Phago-Mixotrophic Mode of Nutrition.</title>
        <authorList>
            <person name="Burns J.A."/>
            <person name="Paasch A."/>
            <person name="Narechania A."/>
            <person name="Kim E."/>
        </authorList>
    </citation>
    <scope>NUCLEOTIDE SEQUENCE [LARGE SCALE GENOMIC DNA]</scope>
    <source>
        <strain evidence="5 6">PLY_AMNH</strain>
    </source>
</reference>
<name>A0AAE0BEY8_9CHLO</name>
<dbReference type="PANTHER" id="PTHR43033">
    <property type="entry name" value="TRNA(ILE)-LYSIDINE SYNTHASE-RELATED"/>
    <property type="match status" value="1"/>
</dbReference>
<evidence type="ECO:0000256" key="4">
    <source>
        <dbReference type="ARBA" id="ARBA00022840"/>
    </source>
</evidence>
<dbReference type="SUPFAM" id="SSF52402">
    <property type="entry name" value="Adenine nucleotide alpha hydrolases-like"/>
    <property type="match status" value="1"/>
</dbReference>